<keyword evidence="2" id="KW-1185">Reference proteome</keyword>
<reference evidence="1 2" key="1">
    <citation type="submission" date="2018-11" db="EMBL/GenBank/DDBJ databases">
        <authorList>
            <consortium name="Pathogen Informatics"/>
        </authorList>
    </citation>
    <scope>NUCLEOTIDE SEQUENCE [LARGE SCALE GENOMIC DNA]</scope>
</reference>
<organism evidence="1 2">
    <name type="scientific">Strongylus vulgaris</name>
    <name type="common">Blood worm</name>
    <dbReference type="NCBI Taxonomy" id="40348"/>
    <lineage>
        <taxon>Eukaryota</taxon>
        <taxon>Metazoa</taxon>
        <taxon>Ecdysozoa</taxon>
        <taxon>Nematoda</taxon>
        <taxon>Chromadorea</taxon>
        <taxon>Rhabditida</taxon>
        <taxon>Rhabditina</taxon>
        <taxon>Rhabditomorpha</taxon>
        <taxon>Strongyloidea</taxon>
        <taxon>Strongylidae</taxon>
        <taxon>Strongylus</taxon>
    </lineage>
</organism>
<evidence type="ECO:0000313" key="1">
    <source>
        <dbReference type="EMBL" id="VDM84904.1"/>
    </source>
</evidence>
<dbReference type="AlphaFoldDB" id="A0A3P7K0V7"/>
<dbReference type="EMBL" id="UYYB01134304">
    <property type="protein sequence ID" value="VDM84904.1"/>
    <property type="molecule type" value="Genomic_DNA"/>
</dbReference>
<proteinExistence type="predicted"/>
<gene>
    <name evidence="1" type="ORF">SVUK_LOCUS19902</name>
</gene>
<name>A0A3P7K0V7_STRVU</name>
<dbReference type="Proteomes" id="UP000270094">
    <property type="component" value="Unassembled WGS sequence"/>
</dbReference>
<sequence length="35" mass="3906">MLALKQRGTEAQYLLAARSKAIAAMFSITRRIHTS</sequence>
<accession>A0A3P7K0V7</accession>
<evidence type="ECO:0000313" key="2">
    <source>
        <dbReference type="Proteomes" id="UP000270094"/>
    </source>
</evidence>
<protein>
    <submittedName>
        <fullName evidence="1">Uncharacterized protein</fullName>
    </submittedName>
</protein>